<feature type="non-terminal residue" evidence="1">
    <location>
        <position position="51"/>
    </location>
</feature>
<keyword evidence="2" id="KW-1185">Reference proteome</keyword>
<evidence type="ECO:0000313" key="2">
    <source>
        <dbReference type="Proteomes" id="UP000437017"/>
    </source>
</evidence>
<proteinExistence type="predicted"/>
<accession>A0A643C3C9</accession>
<name>A0A643C3C9_BALPH</name>
<evidence type="ECO:0000313" key="1">
    <source>
        <dbReference type="EMBL" id="KAB0394707.1"/>
    </source>
</evidence>
<dbReference type="AlphaFoldDB" id="A0A643C3C9"/>
<protein>
    <submittedName>
        <fullName evidence="1">Uncharacterized protein</fullName>
    </submittedName>
</protein>
<reference evidence="1 2" key="1">
    <citation type="journal article" date="2019" name="PLoS ONE">
        <title>Genomic analyses reveal an absence of contemporary introgressive admixture between fin whales and blue whales, despite known hybrids.</title>
        <authorList>
            <person name="Westbury M.V."/>
            <person name="Petersen B."/>
            <person name="Lorenzen E.D."/>
        </authorList>
    </citation>
    <scope>NUCLEOTIDE SEQUENCE [LARGE SCALE GENOMIC DNA]</scope>
    <source>
        <strain evidence="1">FinWhale-01</strain>
    </source>
</reference>
<dbReference type="EMBL" id="SGJD01002710">
    <property type="protein sequence ID" value="KAB0394707.1"/>
    <property type="molecule type" value="Genomic_DNA"/>
</dbReference>
<dbReference type="Proteomes" id="UP000437017">
    <property type="component" value="Unassembled WGS sequence"/>
</dbReference>
<organism evidence="1 2">
    <name type="scientific">Balaenoptera physalus</name>
    <name type="common">Fin whale</name>
    <name type="synonym">Balaena physalus</name>
    <dbReference type="NCBI Taxonomy" id="9770"/>
    <lineage>
        <taxon>Eukaryota</taxon>
        <taxon>Metazoa</taxon>
        <taxon>Chordata</taxon>
        <taxon>Craniata</taxon>
        <taxon>Vertebrata</taxon>
        <taxon>Euteleostomi</taxon>
        <taxon>Mammalia</taxon>
        <taxon>Eutheria</taxon>
        <taxon>Laurasiatheria</taxon>
        <taxon>Artiodactyla</taxon>
        <taxon>Whippomorpha</taxon>
        <taxon>Cetacea</taxon>
        <taxon>Mysticeti</taxon>
        <taxon>Balaenopteridae</taxon>
        <taxon>Balaenoptera</taxon>
    </lineage>
</organism>
<comment type="caution">
    <text evidence="1">The sequence shown here is derived from an EMBL/GenBank/DDBJ whole genome shotgun (WGS) entry which is preliminary data.</text>
</comment>
<sequence length="51" mass="5260">MAYVSYCYALALIPMLVDGSGVVLMCSIKLPGGEIQPPSQTLATVGACQKA</sequence>
<gene>
    <name evidence="1" type="ORF">E2I00_019961</name>
</gene>